<comment type="similarity">
    <text evidence="1">Belongs to the D-isomer specific 2-hydroxyacid dehydrogenase family.</text>
</comment>
<evidence type="ECO:0000256" key="3">
    <source>
        <dbReference type="ARBA" id="ARBA00023027"/>
    </source>
</evidence>
<evidence type="ECO:0000313" key="5">
    <source>
        <dbReference type="EMBL" id="KAL0562781.1"/>
    </source>
</evidence>
<dbReference type="Pfam" id="PF02826">
    <property type="entry name" value="2-Hacid_dh_C"/>
    <property type="match status" value="1"/>
</dbReference>
<keyword evidence="3" id="KW-0520">NAD</keyword>
<dbReference type="SUPFAM" id="SSF51735">
    <property type="entry name" value="NAD(P)-binding Rossmann-fold domains"/>
    <property type="match status" value="1"/>
</dbReference>
<dbReference type="InterPro" id="IPR006140">
    <property type="entry name" value="D-isomer_DH_NAD-bd"/>
</dbReference>
<evidence type="ECO:0000313" key="6">
    <source>
        <dbReference type="Proteomes" id="UP001465976"/>
    </source>
</evidence>
<dbReference type="InterPro" id="IPR029753">
    <property type="entry name" value="D-isomer_DH_CS"/>
</dbReference>
<feature type="domain" description="D-isomer specific 2-hydroxyacid dehydrogenase NAD-binding" evidence="4">
    <location>
        <begin position="8"/>
        <end position="153"/>
    </location>
</feature>
<reference evidence="5 6" key="1">
    <citation type="submission" date="2024-02" db="EMBL/GenBank/DDBJ databases">
        <title>A draft genome for the cacao thread blight pathogen Marasmius crinis-equi.</title>
        <authorList>
            <person name="Cohen S.P."/>
            <person name="Baruah I.K."/>
            <person name="Amoako-Attah I."/>
            <person name="Bukari Y."/>
            <person name="Meinhardt L.W."/>
            <person name="Bailey B.A."/>
        </authorList>
    </citation>
    <scope>NUCLEOTIDE SEQUENCE [LARGE SCALE GENOMIC DNA]</scope>
    <source>
        <strain evidence="5 6">GH-76</strain>
    </source>
</reference>
<evidence type="ECO:0000256" key="2">
    <source>
        <dbReference type="ARBA" id="ARBA00023002"/>
    </source>
</evidence>
<protein>
    <recommendedName>
        <fullName evidence="4">D-isomer specific 2-hydroxyacid dehydrogenase NAD-binding domain-containing protein</fullName>
    </recommendedName>
</protein>
<organism evidence="5 6">
    <name type="scientific">Marasmius crinis-equi</name>
    <dbReference type="NCBI Taxonomy" id="585013"/>
    <lineage>
        <taxon>Eukaryota</taxon>
        <taxon>Fungi</taxon>
        <taxon>Dikarya</taxon>
        <taxon>Basidiomycota</taxon>
        <taxon>Agaricomycotina</taxon>
        <taxon>Agaricomycetes</taxon>
        <taxon>Agaricomycetidae</taxon>
        <taxon>Agaricales</taxon>
        <taxon>Marasmiineae</taxon>
        <taxon>Marasmiaceae</taxon>
        <taxon>Marasmius</taxon>
    </lineage>
</organism>
<evidence type="ECO:0000259" key="4">
    <source>
        <dbReference type="Pfam" id="PF02826"/>
    </source>
</evidence>
<evidence type="ECO:0000256" key="1">
    <source>
        <dbReference type="ARBA" id="ARBA00005854"/>
    </source>
</evidence>
<dbReference type="PANTHER" id="PTHR42789">
    <property type="entry name" value="D-ISOMER SPECIFIC 2-HYDROXYACID DEHYDROGENASE FAMILY PROTEIN (AFU_ORTHOLOGUE AFUA_6G10090)"/>
    <property type="match status" value="1"/>
</dbReference>
<gene>
    <name evidence="5" type="ORF">V5O48_019298</name>
</gene>
<name>A0ABR3EIS1_9AGAR</name>
<dbReference type="PROSITE" id="PS00671">
    <property type="entry name" value="D_2_HYDROXYACID_DH_3"/>
    <property type="match status" value="1"/>
</dbReference>
<dbReference type="InterPro" id="IPR036291">
    <property type="entry name" value="NAD(P)-bd_dom_sf"/>
</dbReference>
<comment type="caution">
    <text evidence="5">The sequence shown here is derived from an EMBL/GenBank/DDBJ whole genome shotgun (WGS) entry which is preliminary data.</text>
</comment>
<proteinExistence type="inferred from homology"/>
<accession>A0ABR3EIS1</accession>
<dbReference type="Gene3D" id="3.40.50.720">
    <property type="entry name" value="NAD(P)-binding Rossmann-like Domain"/>
    <property type="match status" value="1"/>
</dbReference>
<feature type="non-terminal residue" evidence="5">
    <location>
        <position position="1"/>
    </location>
</feature>
<sequence length="174" mass="18956">WQTAIPFGLQGKTLGLVGVGRLGKQIGKIAQVFGMKTIGWSPNLTAERAAEAGVEFRETKEQFLRESDIVSIHMVLSEKTRDLIDAGDFKLMKSTALFINTSRGPIVNENALIEAIEKGVIAGAGLDVFDQEPLPLDHTLRTLENVTLSPHNAYVNDTNYKASKPLCSGCIFVI</sequence>
<dbReference type="PANTHER" id="PTHR42789:SF1">
    <property type="entry name" value="D-ISOMER SPECIFIC 2-HYDROXYACID DEHYDROGENASE FAMILY PROTEIN (AFU_ORTHOLOGUE AFUA_6G10090)"/>
    <property type="match status" value="1"/>
</dbReference>
<dbReference type="InterPro" id="IPR050857">
    <property type="entry name" value="D-2-hydroxyacid_DH"/>
</dbReference>
<dbReference type="Proteomes" id="UP001465976">
    <property type="component" value="Unassembled WGS sequence"/>
</dbReference>
<keyword evidence="6" id="KW-1185">Reference proteome</keyword>
<keyword evidence="2" id="KW-0560">Oxidoreductase</keyword>
<dbReference type="EMBL" id="JBAHYK010004524">
    <property type="protein sequence ID" value="KAL0562781.1"/>
    <property type="molecule type" value="Genomic_DNA"/>
</dbReference>